<evidence type="ECO:0000256" key="4">
    <source>
        <dbReference type="ARBA" id="ARBA00022692"/>
    </source>
</evidence>
<evidence type="ECO:0000259" key="8">
    <source>
        <dbReference type="Pfam" id="PF02687"/>
    </source>
</evidence>
<dbReference type="OrthoDB" id="8578584at2"/>
<evidence type="ECO:0000256" key="2">
    <source>
        <dbReference type="ARBA" id="ARBA00022448"/>
    </source>
</evidence>
<dbReference type="Proteomes" id="UP000253740">
    <property type="component" value="Unassembled WGS sequence"/>
</dbReference>
<dbReference type="InterPro" id="IPR003838">
    <property type="entry name" value="ABC3_permease_C"/>
</dbReference>
<keyword evidence="11" id="KW-1185">Reference proteome</keyword>
<evidence type="ECO:0000313" key="11">
    <source>
        <dbReference type="Proteomes" id="UP000253740"/>
    </source>
</evidence>
<feature type="transmembrane region" description="Helical" evidence="7">
    <location>
        <begin position="309"/>
        <end position="331"/>
    </location>
</feature>
<feature type="transmembrane region" description="Helical" evidence="7">
    <location>
        <begin position="343"/>
        <end position="367"/>
    </location>
</feature>
<dbReference type="GO" id="GO:0005886">
    <property type="term" value="C:plasma membrane"/>
    <property type="evidence" value="ECO:0007669"/>
    <property type="project" value="UniProtKB-SubCell"/>
</dbReference>
<keyword evidence="4 7" id="KW-0812">Transmembrane</keyword>
<evidence type="ECO:0000313" key="10">
    <source>
        <dbReference type="EMBL" id="GAP66373.1"/>
    </source>
</evidence>
<organism evidence="10">
    <name type="scientific">Mizugakiibacter sediminis</name>
    <dbReference type="NCBI Taxonomy" id="1475481"/>
    <lineage>
        <taxon>Bacteria</taxon>
        <taxon>Pseudomonadati</taxon>
        <taxon>Pseudomonadota</taxon>
        <taxon>Gammaproteobacteria</taxon>
        <taxon>Lysobacterales</taxon>
        <taxon>Rhodanobacteraceae</taxon>
        <taxon>Mizugakiibacter</taxon>
    </lineage>
</organism>
<dbReference type="InterPro" id="IPR005891">
    <property type="entry name" value="DevC"/>
</dbReference>
<dbReference type="PANTHER" id="PTHR43738">
    <property type="entry name" value="ABC TRANSPORTER, MEMBRANE PROTEIN"/>
    <property type="match status" value="1"/>
</dbReference>
<keyword evidence="3" id="KW-1003">Cell membrane</keyword>
<evidence type="ECO:0000256" key="6">
    <source>
        <dbReference type="ARBA" id="ARBA00023136"/>
    </source>
</evidence>
<evidence type="ECO:0000256" key="3">
    <source>
        <dbReference type="ARBA" id="ARBA00022475"/>
    </source>
</evidence>
<protein>
    <submittedName>
        <fullName evidence="10">ABC-type transport system</fullName>
    </submittedName>
</protein>
<proteinExistence type="predicted"/>
<name>A0A0K8QNC8_9GAMM</name>
<dbReference type="Pfam" id="PF12704">
    <property type="entry name" value="MacB_PCD"/>
    <property type="match status" value="1"/>
</dbReference>
<dbReference type="PIRSF" id="PIRSF031773">
    <property type="entry name" value="DevC"/>
    <property type="match status" value="1"/>
</dbReference>
<feature type="transmembrane region" description="Helical" evidence="7">
    <location>
        <begin position="20"/>
        <end position="48"/>
    </location>
</feature>
<evidence type="ECO:0000259" key="9">
    <source>
        <dbReference type="Pfam" id="PF12704"/>
    </source>
</evidence>
<dbReference type="Pfam" id="PF02687">
    <property type="entry name" value="FtsX"/>
    <property type="match status" value="1"/>
</dbReference>
<dbReference type="AlphaFoldDB" id="A0A0K8QNC8"/>
<sequence>MVALARKTLLHEWRRFLPAALAVAFAGLLLLMQAALLLGIFGGAAVYIDQSGGDLWVGYPGTQTIDLGRPIPADTEMLLRMDPEVARVEPFLWVDADWRGPADRGGVSVFLSGIDTRAAGLAFARALGPALRARLDLPGAVIVDRADLPKLGVDVGGSARINGRRVRIVGAAAGLRALGGVDIVASLDTARALDADPADAGRVAYYIVALRDPARADAVRARLARVGAHAGFAVWTRQAFARRAIAYWMFETGAGLGFLFLTALVFVVGAVITSQTLMGAVAGSVREYATLHALGVGFGDLRRVVLQQAAWVGGAGLLAGGVAALALALLARRADVPIVFGAWQALACAVLVMGIALVSGLMAVRALRHADPAMLLR</sequence>
<evidence type="ECO:0000256" key="5">
    <source>
        <dbReference type="ARBA" id="ARBA00022989"/>
    </source>
</evidence>
<dbReference type="RefSeq" id="WP_062536973.1">
    <property type="nucleotide sequence ID" value="NZ_DF970201.1"/>
</dbReference>
<gene>
    <name evidence="10" type="ORF">MBSD_n1680</name>
</gene>
<dbReference type="InterPro" id="IPR025857">
    <property type="entry name" value="MacB_PCD"/>
</dbReference>
<feature type="domain" description="ABC3 transporter permease C-terminal" evidence="8">
    <location>
        <begin position="260"/>
        <end position="372"/>
    </location>
</feature>
<feature type="domain" description="MacB-like periplasmic core" evidence="9">
    <location>
        <begin position="34"/>
        <end position="225"/>
    </location>
</feature>
<keyword evidence="6 7" id="KW-0472">Membrane</keyword>
<dbReference type="InterPro" id="IPR051125">
    <property type="entry name" value="ABC-4/HrtB_transporter"/>
</dbReference>
<keyword evidence="5 7" id="KW-1133">Transmembrane helix</keyword>
<accession>A0A0K8QNC8</accession>
<evidence type="ECO:0000256" key="1">
    <source>
        <dbReference type="ARBA" id="ARBA00004651"/>
    </source>
</evidence>
<keyword evidence="2" id="KW-0813">Transport</keyword>
<dbReference type="PANTHER" id="PTHR43738:SF1">
    <property type="entry name" value="HEMIN TRANSPORT SYSTEM PERMEASE PROTEIN HRTB-RELATED"/>
    <property type="match status" value="1"/>
</dbReference>
<dbReference type="EMBL" id="DF970201">
    <property type="protein sequence ID" value="GAP66373.1"/>
    <property type="molecule type" value="Genomic_DNA"/>
</dbReference>
<evidence type="ECO:0000256" key="7">
    <source>
        <dbReference type="SAM" id="Phobius"/>
    </source>
</evidence>
<reference evidence="10" key="1">
    <citation type="submission" date="2015-08" db="EMBL/GenBank/DDBJ databases">
        <title>Complete DNA Sequence of Pseudomonas syringae pv. actinidiae, the Causal Agent of Kiwifruit Canker Disease.</title>
        <authorList>
            <person name="Rikkerink E.H.A."/>
            <person name="Fineran P.C."/>
        </authorList>
    </citation>
    <scope>NUCLEOTIDE SEQUENCE</scope>
    <source>
        <strain evidence="10">SkMP5</strain>
    </source>
</reference>
<feature type="transmembrane region" description="Helical" evidence="7">
    <location>
        <begin position="245"/>
        <end position="272"/>
    </location>
</feature>
<comment type="subcellular location">
    <subcellularLocation>
        <location evidence="1">Cell membrane</location>
        <topology evidence="1">Multi-pass membrane protein</topology>
    </subcellularLocation>
</comment>